<accession>A0A1Q1N967</accession>
<reference evidence="1" key="1">
    <citation type="submission" date="2017-02" db="EMBL/GenBank/DDBJ databases">
        <title>Complete genome sequence of two Escherichia coli phages, vB_EcoM_ ESCO5 and vB_EcoM_ESCO13, which are related to phAPEC8.</title>
        <authorList>
            <person name="Trotereau A."/>
            <person name="Gonnet M."/>
            <person name="Viardot A."/>
            <person name="Lalmanach A.-C."/>
            <person name="Guabiraba R."/>
            <person name="Chanteloup N."/>
            <person name="Schouler C."/>
        </authorList>
    </citation>
    <scope>NUCLEOTIDE SEQUENCE [LARGE SCALE GENOMIC DNA]</scope>
</reference>
<sequence length="191" mass="22317">MAGEPKIMWGEGTPWKTQAEFYTYLRGCFRKAWMRHPNKIKVINARRFKVDRVDKDGNVILDKKTGKPKQVWNCECEICGHRGGMKDFQVDHIHAAKQLQCFDDIPLFVFRLIYVKEEDLRMVCKLCNSILAYADKQGISFEEAKAEKEAIALCRAKKDKAWLKKRKIEPESTVAKRRKQIVKILLQEIES</sequence>
<evidence type="ECO:0000313" key="1">
    <source>
        <dbReference type="EMBL" id="AQM50952.1"/>
    </source>
</evidence>
<dbReference type="Proteomes" id="UP000225358">
    <property type="component" value="Segment"/>
</dbReference>
<protein>
    <recommendedName>
        <fullName evidence="3">HNH endonuclease</fullName>
    </recommendedName>
</protein>
<keyword evidence="2" id="KW-1185">Reference proteome</keyword>
<organism evidence="1 2">
    <name type="scientific">Escherichia phage ESCO13</name>
    <dbReference type="NCBI Taxonomy" id="1881104"/>
    <lineage>
        <taxon>Viruses</taxon>
        <taxon>Duplodnaviria</taxon>
        <taxon>Heunggongvirae</taxon>
        <taxon>Uroviricota</taxon>
        <taxon>Caudoviricetes</taxon>
        <taxon>Stephanstirmvirinae</taxon>
        <taxon>Phapecoctavirus</taxon>
        <taxon>Phapecoctavirus ESCO13</taxon>
    </lineage>
</organism>
<gene>
    <name evidence="1" type="ORF">ESCO13_00114</name>
</gene>
<evidence type="ECO:0008006" key="3">
    <source>
        <dbReference type="Google" id="ProtNLM"/>
    </source>
</evidence>
<proteinExistence type="predicted"/>
<name>A0A1Q1N967_9CAUD</name>
<evidence type="ECO:0000313" key="2">
    <source>
        <dbReference type="Proteomes" id="UP000225358"/>
    </source>
</evidence>
<dbReference type="EMBL" id="KX552041">
    <property type="protein sequence ID" value="AQM50952.1"/>
    <property type="molecule type" value="Genomic_DNA"/>
</dbReference>